<keyword evidence="1" id="KW-0969">Cilium</keyword>
<accession>A0A8J6M675</accession>
<keyword evidence="2" id="KW-1185">Reference proteome</keyword>
<keyword evidence="1" id="KW-0966">Cell projection</keyword>
<dbReference type="RefSeq" id="WP_147561979.1">
    <property type="nucleotide sequence ID" value="NZ_JACOPN010000008.1"/>
</dbReference>
<keyword evidence="1" id="KW-0282">Flagellum</keyword>
<dbReference type="Proteomes" id="UP000602260">
    <property type="component" value="Unassembled WGS sequence"/>
</dbReference>
<gene>
    <name evidence="1" type="ORF">H8S55_11575</name>
</gene>
<dbReference type="EMBL" id="JACOPN010000008">
    <property type="protein sequence ID" value="MBC5717946.1"/>
    <property type="molecule type" value="Genomic_DNA"/>
</dbReference>
<reference evidence="1" key="1">
    <citation type="submission" date="2020-08" db="EMBL/GenBank/DDBJ databases">
        <title>Genome public.</title>
        <authorList>
            <person name="Liu C."/>
            <person name="Sun Q."/>
        </authorList>
    </citation>
    <scope>NUCLEOTIDE SEQUENCE</scope>
    <source>
        <strain evidence="1">BX5</strain>
    </source>
</reference>
<protein>
    <submittedName>
        <fullName evidence="1">Flagellar biosynthesis anti-sigma factor FlgM</fullName>
    </submittedName>
</protein>
<dbReference type="AlphaFoldDB" id="A0A8J6M675"/>
<proteinExistence type="predicted"/>
<evidence type="ECO:0000313" key="2">
    <source>
        <dbReference type="Proteomes" id="UP000602260"/>
    </source>
</evidence>
<name>A0A8J6M675_9FIRM</name>
<organism evidence="1 2">
    <name type="scientific">Flintibacter faecis</name>
    <dbReference type="NCBI Taxonomy" id="2763047"/>
    <lineage>
        <taxon>Bacteria</taxon>
        <taxon>Bacillati</taxon>
        <taxon>Bacillota</taxon>
        <taxon>Clostridia</taxon>
        <taxon>Eubacteriales</taxon>
        <taxon>Flintibacter</taxon>
    </lineage>
</organism>
<sequence>MLTFLTGGVSSARAPGSYYVEVKHGAPARETDGRSYDSAEFTTEGGESDFRRCLVSRLANEVRTANSTGDIQALRAQVSAGTYTPDCMAIAGRLLYMAGE</sequence>
<evidence type="ECO:0000313" key="1">
    <source>
        <dbReference type="EMBL" id="MBC5717946.1"/>
    </source>
</evidence>
<comment type="caution">
    <text evidence="1">The sequence shown here is derived from an EMBL/GenBank/DDBJ whole genome shotgun (WGS) entry which is preliminary data.</text>
</comment>